<feature type="transmembrane region" description="Helical" evidence="1">
    <location>
        <begin position="71"/>
        <end position="89"/>
    </location>
</feature>
<feature type="transmembrane region" description="Helical" evidence="1">
    <location>
        <begin position="654"/>
        <end position="678"/>
    </location>
</feature>
<feature type="transmembrane region" description="Helical" evidence="1">
    <location>
        <begin position="627"/>
        <end position="648"/>
    </location>
</feature>
<keyword evidence="1" id="KW-1133">Transmembrane helix</keyword>
<organism evidence="3 4">
    <name type="scientific">Rosistilla carotiformis</name>
    <dbReference type="NCBI Taxonomy" id="2528017"/>
    <lineage>
        <taxon>Bacteria</taxon>
        <taxon>Pseudomonadati</taxon>
        <taxon>Planctomycetota</taxon>
        <taxon>Planctomycetia</taxon>
        <taxon>Pirellulales</taxon>
        <taxon>Pirellulaceae</taxon>
        <taxon>Rosistilla</taxon>
    </lineage>
</organism>
<dbReference type="Proteomes" id="UP000315082">
    <property type="component" value="Chromosome"/>
</dbReference>
<feature type="transmembrane region" description="Helical" evidence="1">
    <location>
        <begin position="501"/>
        <end position="518"/>
    </location>
</feature>
<feature type="transmembrane region" description="Helical" evidence="1">
    <location>
        <begin position="412"/>
        <end position="435"/>
    </location>
</feature>
<feature type="transmembrane region" description="Helical" evidence="1">
    <location>
        <begin position="190"/>
        <end position="212"/>
    </location>
</feature>
<dbReference type="PANTHER" id="PTHR43849">
    <property type="entry name" value="BLL3936 PROTEIN"/>
    <property type="match status" value="1"/>
</dbReference>
<dbReference type="Pfam" id="PF06808">
    <property type="entry name" value="DctM"/>
    <property type="match status" value="2"/>
</dbReference>
<dbReference type="EMBL" id="CP036348">
    <property type="protein sequence ID" value="QDV69589.1"/>
    <property type="molecule type" value="Genomic_DNA"/>
</dbReference>
<accession>A0A518JVM4</accession>
<feature type="transmembrane region" description="Helical" evidence="1">
    <location>
        <begin position="41"/>
        <end position="59"/>
    </location>
</feature>
<evidence type="ECO:0000313" key="4">
    <source>
        <dbReference type="Proteomes" id="UP000315082"/>
    </source>
</evidence>
<dbReference type="KEGG" id="rcf:Poly24_33050"/>
<feature type="transmembrane region" description="Helical" evidence="1">
    <location>
        <begin position="12"/>
        <end position="29"/>
    </location>
</feature>
<dbReference type="InterPro" id="IPR010656">
    <property type="entry name" value="DctM"/>
</dbReference>
<evidence type="ECO:0000259" key="2">
    <source>
        <dbReference type="Pfam" id="PF06808"/>
    </source>
</evidence>
<proteinExistence type="predicted"/>
<gene>
    <name evidence="3" type="primary">siaT</name>
    <name evidence="3" type="ORF">Poly24_33050</name>
</gene>
<dbReference type="AlphaFoldDB" id="A0A518JVM4"/>
<keyword evidence="1" id="KW-0812">Transmembrane</keyword>
<feature type="transmembrane region" description="Helical" evidence="1">
    <location>
        <begin position="708"/>
        <end position="731"/>
    </location>
</feature>
<feature type="transmembrane region" description="Helical" evidence="1">
    <location>
        <begin position="384"/>
        <end position="400"/>
    </location>
</feature>
<feature type="transmembrane region" description="Helical" evidence="1">
    <location>
        <begin position="455"/>
        <end position="481"/>
    </location>
</feature>
<feature type="transmembrane region" description="Helical" evidence="1">
    <location>
        <begin position="135"/>
        <end position="152"/>
    </location>
</feature>
<dbReference type="RefSeq" id="WP_197451949.1">
    <property type="nucleotide sequence ID" value="NZ_CP036348.1"/>
</dbReference>
<feature type="transmembrane region" description="Helical" evidence="1">
    <location>
        <begin position="360"/>
        <end position="378"/>
    </location>
</feature>
<feature type="transmembrane region" description="Helical" evidence="1">
    <location>
        <begin position="317"/>
        <end position="339"/>
    </location>
</feature>
<dbReference type="InterPro" id="IPR011853">
    <property type="entry name" value="TRAP_DctM-Dct_fused"/>
</dbReference>
<feature type="transmembrane region" description="Helical" evidence="1">
    <location>
        <begin position="685"/>
        <end position="702"/>
    </location>
</feature>
<feature type="transmembrane region" description="Helical" evidence="1">
    <location>
        <begin position="538"/>
        <end position="565"/>
    </location>
</feature>
<feature type="domain" description="TRAP C4-dicarboxylate transport system permease DctM subunit" evidence="2">
    <location>
        <begin position="488"/>
        <end position="645"/>
    </location>
</feature>
<name>A0A518JVM4_9BACT</name>
<dbReference type="NCBIfam" id="TIGR02123">
    <property type="entry name" value="TRAP_fused"/>
    <property type="match status" value="1"/>
</dbReference>
<feature type="transmembrane region" description="Helical" evidence="1">
    <location>
        <begin position="277"/>
        <end position="297"/>
    </location>
</feature>
<evidence type="ECO:0000313" key="3">
    <source>
        <dbReference type="EMBL" id="QDV69589.1"/>
    </source>
</evidence>
<feature type="transmembrane region" description="Helical" evidence="1">
    <location>
        <begin position="596"/>
        <end position="615"/>
    </location>
</feature>
<keyword evidence="4" id="KW-1185">Reference proteome</keyword>
<reference evidence="3 4" key="1">
    <citation type="submission" date="2019-02" db="EMBL/GenBank/DDBJ databases">
        <title>Deep-cultivation of Planctomycetes and their phenomic and genomic characterization uncovers novel biology.</title>
        <authorList>
            <person name="Wiegand S."/>
            <person name="Jogler M."/>
            <person name="Boedeker C."/>
            <person name="Pinto D."/>
            <person name="Vollmers J."/>
            <person name="Rivas-Marin E."/>
            <person name="Kohn T."/>
            <person name="Peeters S.H."/>
            <person name="Heuer A."/>
            <person name="Rast P."/>
            <person name="Oberbeckmann S."/>
            <person name="Bunk B."/>
            <person name="Jeske O."/>
            <person name="Meyerdierks A."/>
            <person name="Storesund J.E."/>
            <person name="Kallscheuer N."/>
            <person name="Luecker S."/>
            <person name="Lage O.M."/>
            <person name="Pohl T."/>
            <person name="Merkel B.J."/>
            <person name="Hornburger P."/>
            <person name="Mueller R.-W."/>
            <person name="Bruemmer F."/>
            <person name="Labrenz M."/>
            <person name="Spormann A.M."/>
            <person name="Op den Camp H."/>
            <person name="Overmann J."/>
            <person name="Amann R."/>
            <person name="Jetten M.S.M."/>
            <person name="Mascher T."/>
            <person name="Medema M.H."/>
            <person name="Devos D.P."/>
            <person name="Kaster A.-K."/>
            <person name="Ovreas L."/>
            <person name="Rohde M."/>
            <person name="Galperin M.Y."/>
            <person name="Jogler C."/>
        </authorList>
    </citation>
    <scope>NUCLEOTIDE SEQUENCE [LARGE SCALE GENOMIC DNA]</scope>
    <source>
        <strain evidence="3 4">Poly24</strain>
    </source>
</reference>
<keyword evidence="1" id="KW-0472">Membrane</keyword>
<dbReference type="PANTHER" id="PTHR43849:SF2">
    <property type="entry name" value="BLL3936 PROTEIN"/>
    <property type="match status" value="1"/>
</dbReference>
<evidence type="ECO:0000256" key="1">
    <source>
        <dbReference type="SAM" id="Phobius"/>
    </source>
</evidence>
<feature type="domain" description="TRAP C4-dicarboxylate transport system permease DctM subunit" evidence="2">
    <location>
        <begin position="123"/>
        <end position="413"/>
    </location>
</feature>
<feature type="transmembrane region" description="Helical" evidence="1">
    <location>
        <begin position="109"/>
        <end position="128"/>
    </location>
</feature>
<sequence length="746" mass="79047">MTQEANLLDRTRRFAITALGVFLCLFTLFEVNYNLMQPQSSLAVFVGVGLALCYLTFPLHKRFANVQSMRLIDVVLAIAAAGCCGYVVVQTEPLFESLWSDGISLGNRAGAETSADFVVGLIGLALVLEATRRSIGLIVPLLALFFVAHSYYCYGSLRYDWVAMPDWMLPHAGQNVKDIVSTTFLQSLGVFGPAASVMFKYVFLFVVFGAFLEMSGATQFIIDFATKVFGKIRGGPAMVSVVASGLMGSLSGSAVANAVTTGTFTIPMMRSARFPNYIAGGITAAAASGGALVPPVMGAGAYMMLELVQPQVTFLAIMKAALLPAILYYVSILAVVFLYSRRLGAEGLDTQEVSKKKLSGFEAMVFFGALGTLIGLLIAGFSPFRSVTGALAVILVFATLRKELAISASARWMAFFSFFAVLLLHQATIFVHDSVPSGLQTFMASSWIHPTSGEFSPLLMVGSLLDSAIVGMFGLLIFGLIHPAWRPEMTSAMTKSAKNGISLVAASACVGIIIGIVQQTGIATDFSSVIKGVVETNLFLALVGIMVCSLILGMGVPSVVCYLLMATLMGSLLGELGVIPLVAHLFIFYFGMMSMVTPPVALAGYASASIAEAPIMKTSFAAFRFSLVGFTLPFMFVYRPALCLLAPGGQSPTAFAIAHALTAATIGILALAGCIAGYFRNSLSIFERVLMFVSAALLLAPITKIGEVRVGLTIDIVGAILFIAVVTINAMRKPTTSSGPREIASE</sequence>
<protein>
    <submittedName>
        <fullName evidence="3">Sialic acid TRAP transporter permease protein SiaT</fullName>
    </submittedName>
</protein>